<dbReference type="OrthoDB" id="9808881at2"/>
<dbReference type="EMBL" id="JXXZ01000004">
    <property type="protein sequence ID" value="KJZ01062.1"/>
    <property type="molecule type" value="Genomic_DNA"/>
</dbReference>
<dbReference type="PATRIC" id="fig|151081.8.peg.282"/>
<reference evidence="2 3" key="1">
    <citation type="journal article" date="2015" name="BMC Genomics">
        <title>Genome mining reveals unlocked bioactive potential of marine Gram-negative bacteria.</title>
        <authorList>
            <person name="Machado H."/>
            <person name="Sonnenschein E.C."/>
            <person name="Melchiorsen J."/>
            <person name="Gram L."/>
        </authorList>
    </citation>
    <scope>NUCLEOTIDE SEQUENCE [LARGE SCALE GENOMIC DNA]</scope>
    <source>
        <strain evidence="2 3">S3137</strain>
    </source>
</reference>
<gene>
    <name evidence="2" type="ORF">TW72_04190</name>
</gene>
<feature type="domain" description="Smr" evidence="1">
    <location>
        <begin position="100"/>
        <end position="181"/>
    </location>
</feature>
<evidence type="ECO:0000313" key="3">
    <source>
        <dbReference type="Proteomes" id="UP000033664"/>
    </source>
</evidence>
<accession>A0A0F4Q0J9</accession>
<name>A0A0F4Q0J9_9GAMM</name>
<dbReference type="PROSITE" id="PS50828">
    <property type="entry name" value="SMR"/>
    <property type="match status" value="1"/>
</dbReference>
<dbReference type="Gene3D" id="3.30.1370.110">
    <property type="match status" value="1"/>
</dbReference>
<dbReference type="Proteomes" id="UP000033664">
    <property type="component" value="Unassembled WGS sequence"/>
</dbReference>
<protein>
    <submittedName>
        <fullName evidence="2">DNA mismatch repair protein MutS</fullName>
    </submittedName>
</protein>
<dbReference type="SUPFAM" id="SSF160443">
    <property type="entry name" value="SMR domain-like"/>
    <property type="match status" value="1"/>
</dbReference>
<dbReference type="Pfam" id="PF01713">
    <property type="entry name" value="Smr"/>
    <property type="match status" value="1"/>
</dbReference>
<sequence length="197" mass="22254">MTASHKSPDSDLFAELMEDVTPLKQNDKVSYFEPHTTPTLAQQHKRLAAQLDAELDDNILSTEYIDLIDPLDFIAYKKDGVQDGVYKNLRLGKYGVDATLDLHGQSLLQARHALYETVSDCHQRNIRVLLVRHGTGERNQSQKGLLKSYVNHWLKQLSCVLACHSALKPHGGLGATYVLLKKSADKKLENRERHAKR</sequence>
<dbReference type="InterPro" id="IPR047688">
    <property type="entry name" value="Endonuc_SmrA"/>
</dbReference>
<dbReference type="SMART" id="SM00463">
    <property type="entry name" value="SMR"/>
    <property type="match status" value="1"/>
</dbReference>
<dbReference type="eggNOG" id="COG2840">
    <property type="taxonomic scope" value="Bacteria"/>
</dbReference>
<dbReference type="PANTHER" id="PTHR35562:SF2">
    <property type="entry name" value="DNA ENDONUCLEASE SMRA-RELATED"/>
    <property type="match status" value="1"/>
</dbReference>
<keyword evidence="3" id="KW-1185">Reference proteome</keyword>
<proteinExistence type="predicted"/>
<evidence type="ECO:0000313" key="2">
    <source>
        <dbReference type="EMBL" id="KJZ01062.1"/>
    </source>
</evidence>
<comment type="caution">
    <text evidence="2">The sequence shown here is derived from an EMBL/GenBank/DDBJ whole genome shotgun (WGS) entry which is preliminary data.</text>
</comment>
<dbReference type="AlphaFoldDB" id="A0A0F4Q0J9"/>
<dbReference type="GeneID" id="58227685"/>
<dbReference type="InterPro" id="IPR036063">
    <property type="entry name" value="Smr_dom_sf"/>
</dbReference>
<evidence type="ECO:0000259" key="1">
    <source>
        <dbReference type="PROSITE" id="PS50828"/>
    </source>
</evidence>
<dbReference type="NCBIfam" id="NF033154">
    <property type="entry name" value="endonuc_SmrA"/>
    <property type="match status" value="1"/>
</dbReference>
<organism evidence="2 3">
    <name type="scientific">Pseudoalteromonas ruthenica</name>
    <dbReference type="NCBI Taxonomy" id="151081"/>
    <lineage>
        <taxon>Bacteria</taxon>
        <taxon>Pseudomonadati</taxon>
        <taxon>Pseudomonadota</taxon>
        <taxon>Gammaproteobacteria</taxon>
        <taxon>Alteromonadales</taxon>
        <taxon>Pseudoalteromonadaceae</taxon>
        <taxon>Pseudoalteromonas</taxon>
    </lineage>
</organism>
<dbReference type="GO" id="GO:0004520">
    <property type="term" value="F:DNA endonuclease activity"/>
    <property type="evidence" value="ECO:0007669"/>
    <property type="project" value="TreeGrafter"/>
</dbReference>
<dbReference type="InterPro" id="IPR002625">
    <property type="entry name" value="Smr_dom"/>
</dbReference>
<dbReference type="PANTHER" id="PTHR35562">
    <property type="entry name" value="DNA ENDONUCLEASE SMRA-RELATED"/>
    <property type="match status" value="1"/>
</dbReference>
<dbReference type="RefSeq" id="WP_045978218.1">
    <property type="nucleotide sequence ID" value="NZ_JXXY01000001.1"/>
</dbReference>